<reference evidence="2" key="1">
    <citation type="journal article" date="2012" name="Science">
        <title>The Paleozoic origin of enzymatic lignin decomposition reconstructed from 31 fungal genomes.</title>
        <authorList>
            <person name="Floudas D."/>
            <person name="Binder M."/>
            <person name="Riley R."/>
            <person name="Barry K."/>
            <person name="Blanchette R.A."/>
            <person name="Henrissat B."/>
            <person name="Martinez A.T."/>
            <person name="Otillar R."/>
            <person name="Spatafora J.W."/>
            <person name="Yadav J.S."/>
            <person name="Aerts A."/>
            <person name="Benoit I."/>
            <person name="Boyd A."/>
            <person name="Carlson A."/>
            <person name="Copeland A."/>
            <person name="Coutinho P.M."/>
            <person name="de Vries R.P."/>
            <person name="Ferreira P."/>
            <person name="Findley K."/>
            <person name="Foster B."/>
            <person name="Gaskell J."/>
            <person name="Glotzer D."/>
            <person name="Gorecki P."/>
            <person name="Heitman J."/>
            <person name="Hesse C."/>
            <person name="Hori C."/>
            <person name="Igarashi K."/>
            <person name="Jurgens J.A."/>
            <person name="Kallen N."/>
            <person name="Kersten P."/>
            <person name="Kohler A."/>
            <person name="Kuees U."/>
            <person name="Kumar T.K.A."/>
            <person name="Kuo A."/>
            <person name="LaButti K."/>
            <person name="Larrondo L.F."/>
            <person name="Lindquist E."/>
            <person name="Ling A."/>
            <person name="Lombard V."/>
            <person name="Lucas S."/>
            <person name="Lundell T."/>
            <person name="Martin R."/>
            <person name="McLaughlin D.J."/>
            <person name="Morgenstern I."/>
            <person name="Morin E."/>
            <person name="Murat C."/>
            <person name="Nagy L.G."/>
            <person name="Nolan M."/>
            <person name="Ohm R.A."/>
            <person name="Patyshakuliyeva A."/>
            <person name="Rokas A."/>
            <person name="Ruiz-Duenas F.J."/>
            <person name="Sabat G."/>
            <person name="Salamov A."/>
            <person name="Samejima M."/>
            <person name="Schmutz J."/>
            <person name="Slot J.C."/>
            <person name="St John F."/>
            <person name="Stenlid J."/>
            <person name="Sun H."/>
            <person name="Sun S."/>
            <person name="Syed K."/>
            <person name="Tsang A."/>
            <person name="Wiebenga A."/>
            <person name="Young D."/>
            <person name="Pisabarro A."/>
            <person name="Eastwood D.C."/>
            <person name="Martin F."/>
            <person name="Cullen D."/>
            <person name="Grigoriev I.V."/>
            <person name="Hibbett D.S."/>
        </authorList>
    </citation>
    <scope>NUCLEOTIDE SEQUENCE [LARGE SCALE GENOMIC DNA]</scope>
    <source>
        <strain evidence="2">RWD-64-598 SS2</strain>
    </source>
</reference>
<dbReference type="EMBL" id="JH711573">
    <property type="protein sequence ID" value="EIW86937.1"/>
    <property type="molecule type" value="Genomic_DNA"/>
</dbReference>
<gene>
    <name evidence="1" type="ORF">CONPUDRAFT_95993</name>
</gene>
<protein>
    <recommendedName>
        <fullName evidence="3">F-box domain-containing protein</fullName>
    </recommendedName>
</protein>
<dbReference type="OrthoDB" id="2595178at2759"/>
<comment type="caution">
    <text evidence="1">The sequence shown here is derived from an EMBL/GenBank/DDBJ whole genome shotgun (WGS) entry which is preliminary data.</text>
</comment>
<dbReference type="OMA" id="TPYDDIP"/>
<keyword evidence="2" id="KW-1185">Reference proteome</keyword>
<dbReference type="InterPro" id="IPR032675">
    <property type="entry name" value="LRR_dom_sf"/>
</dbReference>
<dbReference type="AlphaFoldDB" id="A0A5M3N6S8"/>
<dbReference type="RefSeq" id="XP_007763581.1">
    <property type="nucleotide sequence ID" value="XM_007765391.1"/>
</dbReference>
<accession>A0A5M3N6S8</accession>
<dbReference type="Proteomes" id="UP000053558">
    <property type="component" value="Unassembled WGS sequence"/>
</dbReference>
<evidence type="ECO:0000313" key="2">
    <source>
        <dbReference type="Proteomes" id="UP000053558"/>
    </source>
</evidence>
<organism evidence="1 2">
    <name type="scientific">Coniophora puteana (strain RWD-64-598)</name>
    <name type="common">Brown rot fungus</name>
    <dbReference type="NCBI Taxonomy" id="741705"/>
    <lineage>
        <taxon>Eukaryota</taxon>
        <taxon>Fungi</taxon>
        <taxon>Dikarya</taxon>
        <taxon>Basidiomycota</taxon>
        <taxon>Agaricomycotina</taxon>
        <taxon>Agaricomycetes</taxon>
        <taxon>Agaricomycetidae</taxon>
        <taxon>Boletales</taxon>
        <taxon>Coniophorineae</taxon>
        <taxon>Coniophoraceae</taxon>
        <taxon>Coniophora</taxon>
    </lineage>
</organism>
<evidence type="ECO:0008006" key="3">
    <source>
        <dbReference type="Google" id="ProtNLM"/>
    </source>
</evidence>
<name>A0A5M3N6S8_CONPW</name>
<proteinExistence type="predicted"/>
<dbReference type="KEGG" id="cput:CONPUDRAFT_95993"/>
<dbReference type="Gene3D" id="3.80.10.10">
    <property type="entry name" value="Ribonuclease Inhibitor"/>
    <property type="match status" value="1"/>
</dbReference>
<sequence length="448" mass="50218">MTTEIVLLNPRPLACSSGRLLLLPLLPERPHLKPLPSEVWSKIFIEAIELTSERPNSGSKEHFTPAALAISRVCKSFKEIAVPVLYSHVRINKPHTLGKLTTVLRDAEQKWDSIRRIPYSAPGRWVQTVDLSALSPLIQPADAFTIDSLLTTLFPLLPFLSALSLCPQLPLSRRALASLANREDNSRVRVLEGICYDASYSSEISADRDPIVQLLSTCPGLETLELSGRGFDPIELDLLIYHSEDFSPPTLSAPLNLPALQNLTLLSIPFCSTLLALLLSPLPSLRRLTITPYDDVPYPASLVTAFLEAHGQNLSSLLLYTPKVWPTRLHPSPNTILHTSPRLRHLSLEYPLPTLDLPSGDVHTSKQQLPLEILSIPRPNAEFWRRFERLLPHFPALKAVRARDVRWLRSGMTSRAQEAGVQGEMREWRRRLAPKGVKLLDGDWNEMH</sequence>
<evidence type="ECO:0000313" key="1">
    <source>
        <dbReference type="EMBL" id="EIW86937.1"/>
    </source>
</evidence>
<dbReference type="GeneID" id="19211732"/>